<evidence type="ECO:0000256" key="1">
    <source>
        <dbReference type="SAM" id="MobiDB-lite"/>
    </source>
</evidence>
<gene>
    <name evidence="4" type="primary">rpfG_5</name>
    <name evidence="4" type="ORF">Mal15_10960</name>
</gene>
<evidence type="ECO:0000259" key="2">
    <source>
        <dbReference type="PROSITE" id="PS51831"/>
    </source>
</evidence>
<dbReference type="SUPFAM" id="SSF109604">
    <property type="entry name" value="HD-domain/PDEase-like"/>
    <property type="match status" value="1"/>
</dbReference>
<dbReference type="PANTHER" id="PTHR43155">
    <property type="entry name" value="CYCLIC DI-GMP PHOSPHODIESTERASE PA4108-RELATED"/>
    <property type="match status" value="1"/>
</dbReference>
<dbReference type="KEGG" id="smam:Mal15_10960"/>
<protein>
    <submittedName>
        <fullName evidence="4">Cyclic di-GMP phosphodiesterase response regulator RpfG</fullName>
        <ecNumber evidence="4">3.1.4.52</ecNumber>
    </submittedName>
</protein>
<dbReference type="SUPFAM" id="SSF55781">
    <property type="entry name" value="GAF domain-like"/>
    <property type="match status" value="1"/>
</dbReference>
<keyword evidence="4" id="KW-0378">Hydrolase</keyword>
<dbReference type="AlphaFoldDB" id="A0A5B9M7C4"/>
<dbReference type="InterPro" id="IPR003018">
    <property type="entry name" value="GAF"/>
</dbReference>
<dbReference type="Pfam" id="PF13487">
    <property type="entry name" value="HD_5"/>
    <property type="match status" value="1"/>
</dbReference>
<evidence type="ECO:0000313" key="5">
    <source>
        <dbReference type="Proteomes" id="UP000321353"/>
    </source>
</evidence>
<feature type="domain" description="HD" evidence="2">
    <location>
        <begin position="249"/>
        <end position="371"/>
    </location>
</feature>
<dbReference type="Proteomes" id="UP000321353">
    <property type="component" value="Chromosome"/>
</dbReference>
<sequence length="416" mass="45248">MSLPPSSPSTDPASPPPPVTDWAAISSVENPEEPSLASEVDQLADALAARFEELTLIHGLTQRLASSLTLTEQSHQVARSLLDELAPCITSSVLAIHLFPSAEHDQRPTQRSGLLSPRHSDEIFEIVGHAVTDNELVAIVEATRAKSKERTGDAGGVALVNDLQLAGGTRLRSVVVPIHRGSTSLGQMVAIRTADQPEFGTIEANMMSSTSTMLAVHLLNQQQYQQMQGMFESMIQSLASALDAKDAYTCGHSNRVAELSFQLAARLGYDDHALANIRMGGILHDIGKIGVDDSVLRKPTRLTDEEFEQIKRHPVLGYDILKGIEQFHPILPAVRHHHESWDGSGYPDGLAGDQIPRDAQIVAVADAFDAMSSDRPYRPGMKLEKVVQIFREGRGVQWAADVVDTLLSLPNLQQYS</sequence>
<dbReference type="InterPro" id="IPR029016">
    <property type="entry name" value="GAF-like_dom_sf"/>
</dbReference>
<dbReference type="EMBL" id="CP036264">
    <property type="protein sequence ID" value="QEF97061.1"/>
    <property type="molecule type" value="Genomic_DNA"/>
</dbReference>
<feature type="domain" description="HD-GYP" evidence="3">
    <location>
        <begin position="227"/>
        <end position="416"/>
    </location>
</feature>
<dbReference type="InterPro" id="IPR006674">
    <property type="entry name" value="HD_domain"/>
</dbReference>
<evidence type="ECO:0000313" key="4">
    <source>
        <dbReference type="EMBL" id="QEF97061.1"/>
    </source>
</evidence>
<dbReference type="SMART" id="SM00065">
    <property type="entry name" value="GAF"/>
    <property type="match status" value="1"/>
</dbReference>
<dbReference type="PROSITE" id="PS51832">
    <property type="entry name" value="HD_GYP"/>
    <property type="match status" value="1"/>
</dbReference>
<evidence type="ECO:0000259" key="3">
    <source>
        <dbReference type="PROSITE" id="PS51832"/>
    </source>
</evidence>
<feature type="compositionally biased region" description="Low complexity" evidence="1">
    <location>
        <begin position="1"/>
        <end position="12"/>
    </location>
</feature>
<dbReference type="InterPro" id="IPR037522">
    <property type="entry name" value="HD_GYP_dom"/>
</dbReference>
<dbReference type="PROSITE" id="PS51831">
    <property type="entry name" value="HD"/>
    <property type="match status" value="1"/>
</dbReference>
<dbReference type="PANTHER" id="PTHR43155:SF2">
    <property type="entry name" value="CYCLIC DI-GMP PHOSPHODIESTERASE PA4108"/>
    <property type="match status" value="1"/>
</dbReference>
<proteinExistence type="predicted"/>
<reference evidence="4 5" key="1">
    <citation type="submission" date="2019-02" db="EMBL/GenBank/DDBJ databases">
        <title>Planctomycetal bacteria perform biofilm scaping via a novel small molecule.</title>
        <authorList>
            <person name="Jeske O."/>
            <person name="Boedeker C."/>
            <person name="Wiegand S."/>
            <person name="Breitling P."/>
            <person name="Kallscheuer N."/>
            <person name="Jogler M."/>
            <person name="Rohde M."/>
            <person name="Petersen J."/>
            <person name="Medema M.H."/>
            <person name="Surup F."/>
            <person name="Jogler C."/>
        </authorList>
    </citation>
    <scope>NUCLEOTIDE SEQUENCE [LARGE SCALE GENOMIC DNA]</scope>
    <source>
        <strain evidence="4 5">Mal15</strain>
    </source>
</reference>
<dbReference type="Gene3D" id="1.10.3210.10">
    <property type="entry name" value="Hypothetical protein af1432"/>
    <property type="match status" value="1"/>
</dbReference>
<organism evidence="4 5">
    <name type="scientific">Stieleria maiorica</name>
    <dbReference type="NCBI Taxonomy" id="2795974"/>
    <lineage>
        <taxon>Bacteria</taxon>
        <taxon>Pseudomonadati</taxon>
        <taxon>Planctomycetota</taxon>
        <taxon>Planctomycetia</taxon>
        <taxon>Pirellulales</taxon>
        <taxon>Pirellulaceae</taxon>
        <taxon>Stieleria</taxon>
    </lineage>
</organism>
<keyword evidence="5" id="KW-1185">Reference proteome</keyword>
<dbReference type="InterPro" id="IPR003607">
    <property type="entry name" value="HD/PDEase_dom"/>
</dbReference>
<dbReference type="CDD" id="cd00077">
    <property type="entry name" value="HDc"/>
    <property type="match status" value="1"/>
</dbReference>
<dbReference type="Gene3D" id="3.30.450.40">
    <property type="match status" value="1"/>
</dbReference>
<dbReference type="RefSeq" id="WP_147866788.1">
    <property type="nucleotide sequence ID" value="NZ_CP036264.1"/>
</dbReference>
<name>A0A5B9M7C4_9BACT</name>
<accession>A0A5B9M7C4</accession>
<feature type="region of interest" description="Disordered" evidence="1">
    <location>
        <begin position="1"/>
        <end position="23"/>
    </location>
</feature>
<dbReference type="GO" id="GO:0071111">
    <property type="term" value="F:cyclic-guanylate-specific phosphodiesterase activity"/>
    <property type="evidence" value="ECO:0007669"/>
    <property type="project" value="UniProtKB-EC"/>
</dbReference>
<dbReference type="EC" id="3.1.4.52" evidence="4"/>
<dbReference type="SMART" id="SM00471">
    <property type="entry name" value="HDc"/>
    <property type="match status" value="1"/>
</dbReference>